<dbReference type="Proteomes" id="UP000001036">
    <property type="component" value="Chromosome"/>
</dbReference>
<dbReference type="OrthoDB" id="338237at2"/>
<dbReference type="STRING" id="498211.CJA_0285"/>
<dbReference type="InterPro" id="IPR034660">
    <property type="entry name" value="DinB/YfiT-like"/>
</dbReference>
<gene>
    <name evidence="1" type="ordered locus">CJA_0285</name>
</gene>
<dbReference type="eggNOG" id="COG3812">
    <property type="taxonomic scope" value="Bacteria"/>
</dbReference>
<proteinExistence type="predicted"/>
<evidence type="ECO:0008006" key="3">
    <source>
        <dbReference type="Google" id="ProtNLM"/>
    </source>
</evidence>
<keyword evidence="2" id="KW-1185">Reference proteome</keyword>
<protein>
    <recommendedName>
        <fullName evidence="3">DUF1993 domain-containing protein</fullName>
    </recommendedName>
</protein>
<dbReference type="SUPFAM" id="SSF109854">
    <property type="entry name" value="DinB/YfiT-like putative metalloenzymes"/>
    <property type="match status" value="1"/>
</dbReference>
<evidence type="ECO:0000313" key="1">
    <source>
        <dbReference type="EMBL" id="ACE83871.1"/>
    </source>
</evidence>
<organism evidence="1 2">
    <name type="scientific">Cellvibrio japonicus (strain Ueda107)</name>
    <name type="common">Pseudomonas fluorescens subsp. cellulosa</name>
    <dbReference type="NCBI Taxonomy" id="498211"/>
    <lineage>
        <taxon>Bacteria</taxon>
        <taxon>Pseudomonadati</taxon>
        <taxon>Pseudomonadota</taxon>
        <taxon>Gammaproteobacteria</taxon>
        <taxon>Cellvibrionales</taxon>
        <taxon>Cellvibrionaceae</taxon>
        <taxon>Cellvibrio</taxon>
    </lineage>
</organism>
<dbReference type="HOGENOM" id="CLU_090929_1_0_6"/>
<dbReference type="PANTHER" id="PTHR36922:SF1">
    <property type="entry name" value="DUF1993 DOMAIN-CONTAINING PROTEIN"/>
    <property type="match status" value="1"/>
</dbReference>
<name>B3PH88_CELJU</name>
<dbReference type="Gene3D" id="1.20.120.450">
    <property type="entry name" value="dinb family like domain"/>
    <property type="match status" value="1"/>
</dbReference>
<dbReference type="RefSeq" id="WP_012485967.1">
    <property type="nucleotide sequence ID" value="NC_010995.1"/>
</dbReference>
<dbReference type="PANTHER" id="PTHR36922">
    <property type="entry name" value="BLL2446 PROTEIN"/>
    <property type="match status" value="1"/>
</dbReference>
<dbReference type="EMBL" id="CP000934">
    <property type="protein sequence ID" value="ACE83871.1"/>
    <property type="molecule type" value="Genomic_DNA"/>
</dbReference>
<sequence>MNPIPVFIRYLQQLQHMLRLMEAHTQGDCQLLGQQLHPHMLPLLAQVRTAANFAPRALCPLLGRERIGFENSDHSYAGLQQQLAETIQWLTQLPTEDITPACASISDKAGFQDLDLPAQEYLQQYALPNFFFHLGMAYAIARHAGVPLSKGDFDGYHQYPPGFSFV</sequence>
<dbReference type="AlphaFoldDB" id="B3PH88"/>
<evidence type="ECO:0000313" key="2">
    <source>
        <dbReference type="Proteomes" id="UP000001036"/>
    </source>
</evidence>
<dbReference type="InterPro" id="IPR018531">
    <property type="entry name" value="DUF1993"/>
</dbReference>
<reference evidence="1 2" key="1">
    <citation type="journal article" date="2008" name="J. Bacteriol.">
        <title>Insights into plant cell wall degradation from the genome sequence of the soil bacterium Cellvibrio japonicus.</title>
        <authorList>
            <person name="Deboy R.T."/>
            <person name="Mongodin E.F."/>
            <person name="Fouts D.E."/>
            <person name="Tailford L.E."/>
            <person name="Khouri H."/>
            <person name="Emerson J.B."/>
            <person name="Mohamoud Y."/>
            <person name="Watkins K."/>
            <person name="Henrissat B."/>
            <person name="Gilbert H.J."/>
            <person name="Nelson K.E."/>
        </authorList>
    </citation>
    <scope>NUCLEOTIDE SEQUENCE [LARGE SCALE GENOMIC DNA]</scope>
    <source>
        <strain evidence="1 2">Ueda107</strain>
    </source>
</reference>
<dbReference type="KEGG" id="cja:CJA_0285"/>
<accession>B3PH88</accession>
<dbReference type="Pfam" id="PF09351">
    <property type="entry name" value="DUF1993"/>
    <property type="match status" value="1"/>
</dbReference>